<feature type="transmembrane region" description="Helical" evidence="7">
    <location>
        <begin position="15"/>
        <end position="35"/>
    </location>
</feature>
<evidence type="ECO:0000256" key="1">
    <source>
        <dbReference type="ARBA" id="ARBA00022475"/>
    </source>
</evidence>
<dbReference type="STRING" id="407022.SAMN05661044_02304"/>
<dbReference type="OrthoDB" id="9814591at2"/>
<comment type="subcellular location">
    <subcellularLocation>
        <location evidence="7">Cell membrane</location>
        <topology evidence="7">Single-pass membrane protein</topology>
    </subcellularLocation>
</comment>
<dbReference type="AlphaFoldDB" id="A0A1H7PNM6"/>
<sequence length="351" mass="40428">MDTQPKKKKSLTKKIVFTIILLLVVAGAILAYTYYKRYFAPNVTDTEDYLYVRTGAQFEDLMLDLGEKNLLKDTASFRWAAVNMEYPSRMKPGKYKLNKGMNNRTLINMLGGGFQEPVKLRFQNIRLKEQFAGFLATQIEPDSTSLINLINSDTLATNYGFNTDNFFTMFIPNTYELYWNISTNDFFTRMHEEYEKFWTAERKEKAQALNLSPIQVSILASIVKGEALHIDEMPKIAGLYINRLQKGILLQADPTVIFATNDFTIRRVLNKHLLTNSPYNTYIYKGLPPGPIMMPSIASIDAVLNYQKHNYIYMCAKEDFSGYHNFSSSVAEHLVNARKFQQALNERNIKK</sequence>
<dbReference type="RefSeq" id="WP_093324165.1">
    <property type="nucleotide sequence ID" value="NZ_FOAF01000002.1"/>
</dbReference>
<dbReference type="GO" id="GO:0005886">
    <property type="term" value="C:plasma membrane"/>
    <property type="evidence" value="ECO:0007669"/>
    <property type="project" value="UniProtKB-SubCell"/>
</dbReference>
<comment type="similarity">
    <text evidence="7">Belongs to the transglycosylase MltG family.</text>
</comment>
<evidence type="ECO:0000313" key="9">
    <source>
        <dbReference type="Proteomes" id="UP000199421"/>
    </source>
</evidence>
<keyword evidence="2 7" id="KW-0812">Transmembrane</keyword>
<dbReference type="GO" id="GO:0009252">
    <property type="term" value="P:peptidoglycan biosynthetic process"/>
    <property type="evidence" value="ECO:0007669"/>
    <property type="project" value="UniProtKB-UniRule"/>
</dbReference>
<keyword evidence="1 7" id="KW-1003">Cell membrane</keyword>
<dbReference type="PANTHER" id="PTHR30518">
    <property type="entry name" value="ENDOLYTIC MUREIN TRANSGLYCOSYLASE"/>
    <property type="match status" value="1"/>
</dbReference>
<evidence type="ECO:0000256" key="6">
    <source>
        <dbReference type="ARBA" id="ARBA00023316"/>
    </source>
</evidence>
<reference evidence="9" key="1">
    <citation type="submission" date="2016-10" db="EMBL/GenBank/DDBJ databases">
        <authorList>
            <person name="Varghese N."/>
            <person name="Submissions S."/>
        </authorList>
    </citation>
    <scope>NUCLEOTIDE SEQUENCE [LARGE SCALE GENOMIC DNA]</scope>
    <source>
        <strain evidence="9">DSM 18733</strain>
    </source>
</reference>
<proteinExistence type="inferred from homology"/>
<dbReference type="GO" id="GO:0071555">
    <property type="term" value="P:cell wall organization"/>
    <property type="evidence" value="ECO:0007669"/>
    <property type="project" value="UniProtKB-KW"/>
</dbReference>
<evidence type="ECO:0000256" key="5">
    <source>
        <dbReference type="ARBA" id="ARBA00023239"/>
    </source>
</evidence>
<feature type="site" description="Important for catalytic activity" evidence="7">
    <location>
        <position position="226"/>
    </location>
</feature>
<keyword evidence="5 7" id="KW-0456">Lyase</keyword>
<keyword evidence="3 7" id="KW-1133">Transmembrane helix</keyword>
<dbReference type="GO" id="GO:0008932">
    <property type="term" value="F:lytic endotransglycosylase activity"/>
    <property type="evidence" value="ECO:0007669"/>
    <property type="project" value="UniProtKB-UniRule"/>
</dbReference>
<dbReference type="Gene3D" id="3.30.160.60">
    <property type="entry name" value="Classic Zinc Finger"/>
    <property type="match status" value="1"/>
</dbReference>
<name>A0A1H7PNM6_OLID1</name>
<dbReference type="Pfam" id="PF02618">
    <property type="entry name" value="YceG"/>
    <property type="match status" value="1"/>
</dbReference>
<comment type="function">
    <text evidence="7">Functions as a peptidoglycan terminase that cleaves nascent peptidoglycan strands endolytically to terminate their elongation.</text>
</comment>
<dbReference type="CDD" id="cd08010">
    <property type="entry name" value="MltG_like"/>
    <property type="match status" value="1"/>
</dbReference>
<dbReference type="EMBL" id="FOAF01000002">
    <property type="protein sequence ID" value="SEL37382.1"/>
    <property type="molecule type" value="Genomic_DNA"/>
</dbReference>
<dbReference type="EC" id="4.2.2.29" evidence="7"/>
<dbReference type="Gene3D" id="3.30.1490.480">
    <property type="entry name" value="Endolytic murein transglycosylase"/>
    <property type="match status" value="1"/>
</dbReference>
<dbReference type="InterPro" id="IPR003770">
    <property type="entry name" value="MLTG-like"/>
</dbReference>
<dbReference type="NCBIfam" id="TIGR00247">
    <property type="entry name" value="endolytic transglycosylase MltG"/>
    <property type="match status" value="1"/>
</dbReference>
<protein>
    <recommendedName>
        <fullName evidence="7">Endolytic murein transglycosylase</fullName>
        <ecNumber evidence="7">4.2.2.29</ecNumber>
    </recommendedName>
    <alternativeName>
        <fullName evidence="7">Peptidoglycan lytic transglycosylase</fullName>
    </alternativeName>
    <alternativeName>
        <fullName evidence="7">Peptidoglycan polymerization terminase</fullName>
    </alternativeName>
</protein>
<evidence type="ECO:0000256" key="7">
    <source>
        <dbReference type="HAMAP-Rule" id="MF_02065"/>
    </source>
</evidence>
<evidence type="ECO:0000256" key="4">
    <source>
        <dbReference type="ARBA" id="ARBA00023136"/>
    </source>
</evidence>
<gene>
    <name evidence="7" type="primary">mltG</name>
    <name evidence="8" type="ORF">SAMN05661044_02304</name>
</gene>
<evidence type="ECO:0000256" key="3">
    <source>
        <dbReference type="ARBA" id="ARBA00022989"/>
    </source>
</evidence>
<organism evidence="8 9">
    <name type="scientific">Olivibacter domesticus</name>
    <name type="common">Pseudosphingobacterium domesticum</name>
    <dbReference type="NCBI Taxonomy" id="407022"/>
    <lineage>
        <taxon>Bacteria</taxon>
        <taxon>Pseudomonadati</taxon>
        <taxon>Bacteroidota</taxon>
        <taxon>Sphingobacteriia</taxon>
        <taxon>Sphingobacteriales</taxon>
        <taxon>Sphingobacteriaceae</taxon>
        <taxon>Olivibacter</taxon>
    </lineage>
</organism>
<keyword evidence="6 7" id="KW-0961">Cell wall biogenesis/degradation</keyword>
<keyword evidence="9" id="KW-1185">Reference proteome</keyword>
<dbReference type="PANTHER" id="PTHR30518:SF2">
    <property type="entry name" value="ENDOLYTIC MUREIN TRANSGLYCOSYLASE"/>
    <property type="match status" value="1"/>
</dbReference>
<dbReference type="Proteomes" id="UP000199421">
    <property type="component" value="Unassembled WGS sequence"/>
</dbReference>
<comment type="catalytic activity">
    <reaction evidence="7">
        <text>a peptidoglycan chain = a peptidoglycan chain with N-acetyl-1,6-anhydromuramyl-[peptide] at the reducing end + a peptidoglycan chain with N-acetylglucosamine at the non-reducing end.</text>
        <dbReference type="EC" id="4.2.2.29"/>
    </reaction>
</comment>
<evidence type="ECO:0000313" key="8">
    <source>
        <dbReference type="EMBL" id="SEL37382.1"/>
    </source>
</evidence>
<accession>A0A1H7PNM6</accession>
<evidence type="ECO:0000256" key="2">
    <source>
        <dbReference type="ARBA" id="ARBA00022692"/>
    </source>
</evidence>
<dbReference type="HAMAP" id="MF_02065">
    <property type="entry name" value="MltG"/>
    <property type="match status" value="1"/>
</dbReference>
<keyword evidence="4 7" id="KW-0472">Membrane</keyword>